<evidence type="ECO:0000256" key="1">
    <source>
        <dbReference type="ARBA" id="ARBA00022714"/>
    </source>
</evidence>
<keyword evidence="2" id="KW-0479">Metal-binding</keyword>
<keyword evidence="1" id="KW-0001">2Fe-2S</keyword>
<proteinExistence type="predicted"/>
<keyword evidence="7" id="KW-0534">Nitrate assimilation</keyword>
<feature type="domain" description="Rieske" evidence="8">
    <location>
        <begin position="256"/>
        <end position="310"/>
    </location>
</feature>
<evidence type="ECO:0000313" key="9">
    <source>
        <dbReference type="EMBL" id="MBA0595923.1"/>
    </source>
</evidence>
<dbReference type="InterPro" id="IPR036922">
    <property type="entry name" value="Rieske_2Fe-2S_sf"/>
</dbReference>
<dbReference type="PROSITE" id="PS51296">
    <property type="entry name" value="RIESKE"/>
    <property type="match status" value="1"/>
</dbReference>
<evidence type="ECO:0000313" key="10">
    <source>
        <dbReference type="Proteomes" id="UP000593578"/>
    </source>
</evidence>
<dbReference type="GO" id="GO:0008942">
    <property type="term" value="F:nitrite reductase [NAD(P)H] activity"/>
    <property type="evidence" value="ECO:0007669"/>
    <property type="project" value="InterPro"/>
</dbReference>
<keyword evidence="6" id="KW-0411">Iron-sulfur</keyword>
<dbReference type="InterPro" id="IPR017941">
    <property type="entry name" value="Rieske_2Fe-2S"/>
</dbReference>
<dbReference type="SUPFAM" id="SSF50022">
    <property type="entry name" value="ISP domain"/>
    <property type="match status" value="2"/>
</dbReference>
<organism evidence="9 10">
    <name type="scientific">Gossypium raimondii</name>
    <name type="common">Peruvian cotton</name>
    <name type="synonym">Gossypium klotzschianum subsp. raimondii</name>
    <dbReference type="NCBI Taxonomy" id="29730"/>
    <lineage>
        <taxon>Eukaryota</taxon>
        <taxon>Viridiplantae</taxon>
        <taxon>Streptophyta</taxon>
        <taxon>Embryophyta</taxon>
        <taxon>Tracheophyta</taxon>
        <taxon>Spermatophyta</taxon>
        <taxon>Magnoliopsida</taxon>
        <taxon>eudicotyledons</taxon>
        <taxon>Gunneridae</taxon>
        <taxon>Pentapetalae</taxon>
        <taxon>rosids</taxon>
        <taxon>malvids</taxon>
        <taxon>Malvales</taxon>
        <taxon>Malvaceae</taxon>
        <taxon>Malvoideae</taxon>
        <taxon>Gossypium</taxon>
    </lineage>
</organism>
<protein>
    <recommendedName>
        <fullName evidence="8">Rieske domain-containing protein</fullName>
    </recommendedName>
</protein>
<evidence type="ECO:0000256" key="7">
    <source>
        <dbReference type="ARBA" id="ARBA00023063"/>
    </source>
</evidence>
<evidence type="ECO:0000256" key="5">
    <source>
        <dbReference type="ARBA" id="ARBA00023004"/>
    </source>
</evidence>
<dbReference type="SUPFAM" id="SSF103511">
    <property type="entry name" value="Chlorophyll a-b binding protein"/>
    <property type="match status" value="1"/>
</dbReference>
<reference evidence="9 10" key="1">
    <citation type="journal article" date="2019" name="Genome Biol. Evol.">
        <title>Insights into the evolution of the New World diploid cottons (Gossypium, subgenus Houzingenia) based on genome sequencing.</title>
        <authorList>
            <person name="Grover C.E."/>
            <person name="Arick M.A. 2nd"/>
            <person name="Thrash A."/>
            <person name="Conover J.L."/>
            <person name="Sanders W.S."/>
            <person name="Peterson D.G."/>
            <person name="Frelichowski J.E."/>
            <person name="Scheffler J.A."/>
            <person name="Scheffler B.E."/>
            <person name="Wendel J.F."/>
        </authorList>
    </citation>
    <scope>NUCLEOTIDE SEQUENCE [LARGE SCALE GENOMIC DNA]</scope>
    <source>
        <strain evidence="9">8</strain>
        <tissue evidence="9">Leaf</tissue>
    </source>
</reference>
<keyword evidence="5" id="KW-0408">Iron</keyword>
<dbReference type="AlphaFoldDB" id="A0A7J8Q3I4"/>
<keyword evidence="4" id="KW-0560">Oxidoreductase</keyword>
<name>A0A7J8Q3I4_GOSRA</name>
<dbReference type="InterPro" id="IPR012748">
    <property type="entry name" value="Rieske-like_NirD"/>
</dbReference>
<dbReference type="Pfam" id="PF13806">
    <property type="entry name" value="Rieske_2"/>
    <property type="match status" value="1"/>
</dbReference>
<dbReference type="PANTHER" id="PTHR43456:SF2">
    <property type="entry name" value="RIESKE (2FE-2S) DOMAIN-CONTAINING PROTEIN"/>
    <property type="match status" value="1"/>
</dbReference>
<dbReference type="GO" id="GO:0046872">
    <property type="term" value="F:metal ion binding"/>
    <property type="evidence" value="ECO:0007669"/>
    <property type="project" value="UniProtKB-KW"/>
</dbReference>
<dbReference type="GO" id="GO:0042128">
    <property type="term" value="P:nitrate assimilation"/>
    <property type="evidence" value="ECO:0007669"/>
    <property type="project" value="UniProtKB-KW"/>
</dbReference>
<dbReference type="EMBL" id="JABEZZ010000009">
    <property type="protein sequence ID" value="MBA0595923.1"/>
    <property type="molecule type" value="Genomic_DNA"/>
</dbReference>
<dbReference type="PANTHER" id="PTHR43456">
    <property type="entry name" value="RIESKE (2FE-2S) DOMAIN-CONTAINING PROTEIN"/>
    <property type="match status" value="1"/>
</dbReference>
<dbReference type="GO" id="GO:0051537">
    <property type="term" value="F:2 iron, 2 sulfur cluster binding"/>
    <property type="evidence" value="ECO:0007669"/>
    <property type="project" value="UniProtKB-KW"/>
</dbReference>
<sequence>MATAFHHHYNFTPTPILRRRRPPPSPSPITLHLNAPLSTTFSFPTKQCSSSSSSRITCKATEMSSVSEESAASDGGAGDNWVPVVPLAALPKGERRVIIQDGETILLLWYKDEVFAIENRSPAEGAYTEGLLNAKLTQVKLSIGSEVTSLLLAKAVKWEEECTAFVCGLPYFQISFFHLPYITKQFDGDNHLHFVEVVVGSSLQTTEDFMTMRGTGPGLASSQALKSLTYILVLPRTLRMMKVKCLIVLFLFMVLQDGCIVCPTTDSTFDLRTGVIKEWYPKNPVLRALTPALRALYVYPVKTDGENIYISMQGGVKSDAAAEIVFSGKAQPGITASDVNVDEVRMVIDEDSEGFGFTGKNELINGKAAIIGFLLLLDFELLTGKGLLKGTGFLDFIYAASNAFN</sequence>
<evidence type="ECO:0000256" key="3">
    <source>
        <dbReference type="ARBA" id="ARBA00022946"/>
    </source>
</evidence>
<evidence type="ECO:0000256" key="6">
    <source>
        <dbReference type="ARBA" id="ARBA00023014"/>
    </source>
</evidence>
<evidence type="ECO:0000259" key="8">
    <source>
        <dbReference type="PROSITE" id="PS51296"/>
    </source>
</evidence>
<evidence type="ECO:0000256" key="2">
    <source>
        <dbReference type="ARBA" id="ARBA00022723"/>
    </source>
</evidence>
<dbReference type="Gene3D" id="2.102.10.10">
    <property type="entry name" value="Rieske [2Fe-2S] iron-sulphur domain"/>
    <property type="match status" value="2"/>
</dbReference>
<gene>
    <name evidence="9" type="ORF">Gorai_012772</name>
</gene>
<dbReference type="Proteomes" id="UP000593578">
    <property type="component" value="Unassembled WGS sequence"/>
</dbReference>
<evidence type="ECO:0000256" key="4">
    <source>
        <dbReference type="ARBA" id="ARBA00023002"/>
    </source>
</evidence>
<keyword evidence="3" id="KW-0809">Transit peptide</keyword>
<comment type="caution">
    <text evidence="9">The sequence shown here is derived from an EMBL/GenBank/DDBJ whole genome shotgun (WGS) entry which is preliminary data.</text>
</comment>
<accession>A0A7J8Q3I4</accession>